<feature type="transmembrane region" description="Helical" evidence="1">
    <location>
        <begin position="42"/>
        <end position="65"/>
    </location>
</feature>
<dbReference type="InterPro" id="IPR052053">
    <property type="entry name" value="IM_YidH-like"/>
</dbReference>
<proteinExistence type="predicted"/>
<protein>
    <recommendedName>
        <fullName evidence="4">DUF202 domain-containing protein</fullName>
    </recommendedName>
</protein>
<evidence type="ECO:0000313" key="2">
    <source>
        <dbReference type="EMBL" id="RUS31615.1"/>
    </source>
</evidence>
<reference evidence="2 3" key="1">
    <citation type="journal article" date="2018" name="New Phytol.">
        <title>Phylogenomics of Endogonaceae and evolution of mycorrhizas within Mucoromycota.</title>
        <authorList>
            <person name="Chang Y."/>
            <person name="Desiro A."/>
            <person name="Na H."/>
            <person name="Sandor L."/>
            <person name="Lipzen A."/>
            <person name="Clum A."/>
            <person name="Barry K."/>
            <person name="Grigoriev I.V."/>
            <person name="Martin F.M."/>
            <person name="Stajich J.E."/>
            <person name="Smith M.E."/>
            <person name="Bonito G."/>
            <person name="Spatafora J.W."/>
        </authorList>
    </citation>
    <scope>NUCLEOTIDE SEQUENCE [LARGE SCALE GENOMIC DNA]</scope>
    <source>
        <strain evidence="2 3">AD002</strain>
    </source>
</reference>
<evidence type="ECO:0000256" key="1">
    <source>
        <dbReference type="SAM" id="Phobius"/>
    </source>
</evidence>
<name>A0A433QPA9_9FUNG</name>
<dbReference type="Proteomes" id="UP000274822">
    <property type="component" value="Unassembled WGS sequence"/>
</dbReference>
<gene>
    <name evidence="2" type="ORF">BC938DRAFT_477460</name>
</gene>
<dbReference type="EMBL" id="RBNJ01002777">
    <property type="protein sequence ID" value="RUS31615.1"/>
    <property type="molecule type" value="Genomic_DNA"/>
</dbReference>
<keyword evidence="1" id="KW-1133">Transmembrane helix</keyword>
<dbReference type="PANTHER" id="PTHR34187:SF2">
    <property type="entry name" value="DUF202 DOMAIN-CONTAINING PROTEIN"/>
    <property type="match status" value="1"/>
</dbReference>
<accession>A0A433QPA9</accession>
<evidence type="ECO:0000313" key="3">
    <source>
        <dbReference type="Proteomes" id="UP000274822"/>
    </source>
</evidence>
<organism evidence="2 3">
    <name type="scientific">Jimgerdemannia flammicorona</name>
    <dbReference type="NCBI Taxonomy" id="994334"/>
    <lineage>
        <taxon>Eukaryota</taxon>
        <taxon>Fungi</taxon>
        <taxon>Fungi incertae sedis</taxon>
        <taxon>Mucoromycota</taxon>
        <taxon>Mucoromycotina</taxon>
        <taxon>Endogonomycetes</taxon>
        <taxon>Endogonales</taxon>
        <taxon>Endogonaceae</taxon>
        <taxon>Jimgerdemannia</taxon>
    </lineage>
</organism>
<keyword evidence="1" id="KW-0472">Membrane</keyword>
<comment type="caution">
    <text evidence="2">The sequence shown here is derived from an EMBL/GenBank/DDBJ whole genome shotgun (WGS) entry which is preliminary data.</text>
</comment>
<keyword evidence="3" id="KW-1185">Reference proteome</keyword>
<dbReference type="PANTHER" id="PTHR34187">
    <property type="entry name" value="FGR18P"/>
    <property type="match status" value="1"/>
</dbReference>
<dbReference type="AlphaFoldDB" id="A0A433QPA9"/>
<evidence type="ECO:0008006" key="4">
    <source>
        <dbReference type="Google" id="ProtNLM"/>
    </source>
</evidence>
<sequence>MGRPLGGAFLGLGIVFLLFAVARYFHTQAVMAEGKFPATRGIVIIGAVGIMAVLVAIFVIVVTIFKGERGKRWMGTPIYGNNVGLVEIQVCRNDLHSVIIEQFISLSAKHFEKIDRSTPEASIHIFEALGFGVCLEVSSSYENVPETF</sequence>
<keyword evidence="1" id="KW-0812">Transmembrane</keyword>